<dbReference type="InterPro" id="IPR045865">
    <property type="entry name" value="ACT-like_dom_sf"/>
</dbReference>
<dbReference type="Gene3D" id="3.30.70.260">
    <property type="match status" value="1"/>
</dbReference>
<dbReference type="OrthoDB" id="9806170at2"/>
<dbReference type="SUPFAM" id="SSF55021">
    <property type="entry name" value="ACT-like"/>
    <property type="match status" value="1"/>
</dbReference>
<keyword evidence="2 3" id="KW-0378">Hydrolase</keyword>
<dbReference type="InterPro" id="IPR041729">
    <property type="entry name" value="Formyl-FH4-Hydrolase_C"/>
</dbReference>
<reference evidence="6 7" key="1">
    <citation type="submission" date="2019-07" db="EMBL/GenBank/DDBJ databases">
        <title>Quadrisphaera sp. strain DD2A genome sequencing and assembly.</title>
        <authorList>
            <person name="Kim I."/>
        </authorList>
    </citation>
    <scope>NUCLEOTIDE SEQUENCE [LARGE SCALE GENOMIC DNA]</scope>
    <source>
        <strain evidence="6 7">DD2A</strain>
    </source>
</reference>
<dbReference type="Proteomes" id="UP000321234">
    <property type="component" value="Unassembled WGS sequence"/>
</dbReference>
<dbReference type="InterPro" id="IPR036477">
    <property type="entry name" value="Formyl_transf_N_sf"/>
</dbReference>
<dbReference type="EMBL" id="VKAC01000001">
    <property type="protein sequence ID" value="TXR57895.1"/>
    <property type="molecule type" value="Genomic_DNA"/>
</dbReference>
<evidence type="ECO:0000313" key="6">
    <source>
        <dbReference type="EMBL" id="TXR57895.1"/>
    </source>
</evidence>
<dbReference type="GO" id="GO:0006189">
    <property type="term" value="P:'de novo' IMP biosynthetic process"/>
    <property type="evidence" value="ECO:0007669"/>
    <property type="project" value="UniProtKB-UniRule"/>
</dbReference>
<evidence type="ECO:0000313" key="7">
    <source>
        <dbReference type="Proteomes" id="UP000321234"/>
    </source>
</evidence>
<accession>A0A5C8ZIK5</accession>
<evidence type="ECO:0000256" key="4">
    <source>
        <dbReference type="NCBIfam" id="TIGR00655"/>
    </source>
</evidence>
<dbReference type="PROSITE" id="PS51671">
    <property type="entry name" value="ACT"/>
    <property type="match status" value="1"/>
</dbReference>
<sequence length="307" mass="32906">MSASPQPPVPTSSAAPPAAVTKHYVIALACPDGPGIVHAVTGVLAHLGGNITDSQQFGDPDTGRFHMRVQVSADLDAPALRGAFAPVAQRFGMEWTLDELGRPLRTLVMVSKAGHCLNDLLFRTRAGQLPVDVVAVAGNHRDLEPLAGFYGVPFHHLPVDRSVAAGEPGSLEAAEAALLGLVDSLDVELVVLARYMQILSPELCRALSGRAINIHHSFLPSFKGARPYAQAHVRGVKIIGATAHYVTPDLDEGPIIEQDVHRVDHGMTVAELQSIGQDVEAQVLARAVRWHAEHRVLLDGHRTVVFR</sequence>
<feature type="domain" description="ACT" evidence="5">
    <location>
        <begin position="25"/>
        <end position="102"/>
    </location>
</feature>
<name>A0A5C8ZIK5_9ACTN</name>
<dbReference type="NCBIfam" id="TIGR00655">
    <property type="entry name" value="PurU"/>
    <property type="match status" value="1"/>
</dbReference>
<dbReference type="Gene3D" id="3.40.50.170">
    <property type="entry name" value="Formyl transferase, N-terminal domain"/>
    <property type="match status" value="1"/>
</dbReference>
<comment type="caution">
    <text evidence="6">The sequence shown here is derived from an EMBL/GenBank/DDBJ whole genome shotgun (WGS) entry which is preliminary data.</text>
</comment>
<evidence type="ECO:0000256" key="2">
    <source>
        <dbReference type="ARBA" id="ARBA00022801"/>
    </source>
</evidence>
<dbReference type="HAMAP" id="MF_01927">
    <property type="entry name" value="PurU"/>
    <property type="match status" value="1"/>
</dbReference>
<dbReference type="Pfam" id="PF01842">
    <property type="entry name" value="ACT"/>
    <property type="match status" value="1"/>
</dbReference>
<dbReference type="InterPro" id="IPR044074">
    <property type="entry name" value="PurU_ACT"/>
</dbReference>
<evidence type="ECO:0000259" key="5">
    <source>
        <dbReference type="PROSITE" id="PS51671"/>
    </source>
</evidence>
<dbReference type="Pfam" id="PF00551">
    <property type="entry name" value="Formyl_trans_N"/>
    <property type="match status" value="1"/>
</dbReference>
<dbReference type="PIRSF" id="PIRSF036480">
    <property type="entry name" value="FormyFH4_hydr"/>
    <property type="match status" value="1"/>
</dbReference>
<dbReference type="PANTHER" id="PTHR42706">
    <property type="entry name" value="FORMYLTETRAHYDROFOLATE DEFORMYLASE"/>
    <property type="match status" value="1"/>
</dbReference>
<dbReference type="InterPro" id="IPR004810">
    <property type="entry name" value="PurU"/>
</dbReference>
<dbReference type="NCBIfam" id="NF004684">
    <property type="entry name" value="PRK06027.1"/>
    <property type="match status" value="1"/>
</dbReference>
<comment type="catalytic activity">
    <reaction evidence="3">
        <text>(6R)-10-formyltetrahydrofolate + H2O = (6S)-5,6,7,8-tetrahydrofolate + formate + H(+)</text>
        <dbReference type="Rhea" id="RHEA:19833"/>
        <dbReference type="ChEBI" id="CHEBI:15377"/>
        <dbReference type="ChEBI" id="CHEBI:15378"/>
        <dbReference type="ChEBI" id="CHEBI:15740"/>
        <dbReference type="ChEBI" id="CHEBI:57453"/>
        <dbReference type="ChEBI" id="CHEBI:195366"/>
        <dbReference type="EC" id="3.5.1.10"/>
    </reaction>
</comment>
<dbReference type="GO" id="GO:0006730">
    <property type="term" value="P:one-carbon metabolic process"/>
    <property type="evidence" value="ECO:0007669"/>
    <property type="project" value="UniProtKB-KW"/>
</dbReference>
<keyword evidence="3" id="KW-0658">Purine biosynthesis</keyword>
<organism evidence="6 7">
    <name type="scientific">Quadrisphaera setariae</name>
    <dbReference type="NCBI Taxonomy" id="2593304"/>
    <lineage>
        <taxon>Bacteria</taxon>
        <taxon>Bacillati</taxon>
        <taxon>Actinomycetota</taxon>
        <taxon>Actinomycetes</taxon>
        <taxon>Kineosporiales</taxon>
        <taxon>Kineosporiaceae</taxon>
        <taxon>Quadrisphaera</taxon>
    </lineage>
</organism>
<keyword evidence="1 3" id="KW-0554">One-carbon metabolism</keyword>
<dbReference type="GO" id="GO:0008864">
    <property type="term" value="F:formyltetrahydrofolate deformylase activity"/>
    <property type="evidence" value="ECO:0007669"/>
    <property type="project" value="UniProtKB-UniRule"/>
</dbReference>
<proteinExistence type="inferred from homology"/>
<dbReference type="UniPathway" id="UPA00074">
    <property type="reaction ID" value="UER00170"/>
</dbReference>
<keyword evidence="7" id="KW-1185">Reference proteome</keyword>
<dbReference type="InterPro" id="IPR002912">
    <property type="entry name" value="ACT_dom"/>
</dbReference>
<comment type="function">
    <text evidence="3">Catalyzes the hydrolysis of 10-formyltetrahydrofolate (formyl-FH4) to formate and tetrahydrofolate (FH4).</text>
</comment>
<feature type="active site" evidence="3">
    <location>
        <position position="251"/>
    </location>
</feature>
<dbReference type="EC" id="3.5.1.10" evidence="3 4"/>
<comment type="similarity">
    <text evidence="3">Belongs to the PurU family.</text>
</comment>
<dbReference type="PRINTS" id="PR01575">
    <property type="entry name" value="FFH4HYDRLASE"/>
</dbReference>
<comment type="pathway">
    <text evidence="3">Purine metabolism; IMP biosynthesis via de novo pathway; formate from 10-formyl-5,6,7,8-tetrahydrofolate: step 1/1.</text>
</comment>
<evidence type="ECO:0000256" key="1">
    <source>
        <dbReference type="ARBA" id="ARBA00022563"/>
    </source>
</evidence>
<gene>
    <name evidence="3 6" type="primary">purU</name>
    <name evidence="6" type="ORF">FMM08_01210</name>
</gene>
<dbReference type="PANTHER" id="PTHR42706:SF1">
    <property type="entry name" value="FORMYLTETRAHYDROFOLATE DEFORMYLASE 2, MITOCHONDRIAL"/>
    <property type="match status" value="1"/>
</dbReference>
<dbReference type="CDD" id="cd04875">
    <property type="entry name" value="ACT_F4HF-DF"/>
    <property type="match status" value="1"/>
</dbReference>
<dbReference type="InterPro" id="IPR002376">
    <property type="entry name" value="Formyl_transf_N"/>
</dbReference>
<protein>
    <recommendedName>
        <fullName evidence="3 4">Formyltetrahydrofolate deformylase</fullName>
        <ecNumber evidence="3 4">3.5.1.10</ecNumber>
    </recommendedName>
    <alternativeName>
        <fullName evidence="3">Formyl-FH(4) hydrolase</fullName>
    </alternativeName>
</protein>
<evidence type="ECO:0000256" key="3">
    <source>
        <dbReference type="HAMAP-Rule" id="MF_01927"/>
    </source>
</evidence>
<dbReference type="CDD" id="cd08648">
    <property type="entry name" value="FMT_core_Formyl-FH4-Hydrolase_C"/>
    <property type="match status" value="1"/>
</dbReference>
<dbReference type="SUPFAM" id="SSF53328">
    <property type="entry name" value="Formyltransferase"/>
    <property type="match status" value="1"/>
</dbReference>
<dbReference type="AlphaFoldDB" id="A0A5C8ZIK5"/>